<protein>
    <submittedName>
        <fullName evidence="2">Glycosyl transferases group 1</fullName>
    </submittedName>
</protein>
<dbReference type="PANTHER" id="PTHR45947">
    <property type="entry name" value="SULFOQUINOVOSYL TRANSFERASE SQD2"/>
    <property type="match status" value="1"/>
</dbReference>
<dbReference type="InterPro" id="IPR050194">
    <property type="entry name" value="Glycosyltransferase_grp1"/>
</dbReference>
<keyword evidence="2" id="KW-0808">Transferase</keyword>
<keyword evidence="3" id="KW-1185">Reference proteome</keyword>
<dbReference type="RefSeq" id="WP_073043002.1">
    <property type="nucleotide sequence ID" value="NZ_FQUO01000007.1"/>
</dbReference>
<evidence type="ECO:0000313" key="3">
    <source>
        <dbReference type="Proteomes" id="UP000184368"/>
    </source>
</evidence>
<dbReference type="InterPro" id="IPR001296">
    <property type="entry name" value="Glyco_trans_1"/>
</dbReference>
<name>A0A1M5B8W1_9BACT</name>
<evidence type="ECO:0000259" key="1">
    <source>
        <dbReference type="Pfam" id="PF00534"/>
    </source>
</evidence>
<sequence>MLPDDCVFVVLGPEAKGGVQEVNDALVAALKAQNRPFFYLQTHGAVRKFIRNNWPLSRQYVSIASLNFGVYNFFFQKSVFVLHGYPYRRHLSFFKYWVNVLGHALFGAFSNKVVAVSNLTKYVWENHIGLRVDSVIYNPYPVGVEDASRTVASFKINGDNSGIRNLVYVGRVVASKNLGQMLHAVDQLRQSSSYRINFHIVGTGKELASFQARFNHPDNIFYGFVDTEKKYKVFAGADAFISLNEGEPFGLTSLEAASFGLNCILATHGGHNEFVKRDRIFLVNDIKNISQISRQIEAALCNRKYESAVQHPSTHEPVHVLSRYISLFHEDFVGN</sequence>
<dbReference type="CDD" id="cd03801">
    <property type="entry name" value="GT4_PimA-like"/>
    <property type="match status" value="1"/>
</dbReference>
<dbReference type="Gene3D" id="3.40.50.2000">
    <property type="entry name" value="Glycogen Phosphorylase B"/>
    <property type="match status" value="1"/>
</dbReference>
<gene>
    <name evidence="2" type="ORF">SAMN05444008_107200</name>
</gene>
<dbReference type="GO" id="GO:0016757">
    <property type="term" value="F:glycosyltransferase activity"/>
    <property type="evidence" value="ECO:0007669"/>
    <property type="project" value="InterPro"/>
</dbReference>
<dbReference type="Proteomes" id="UP000184368">
    <property type="component" value="Unassembled WGS sequence"/>
</dbReference>
<dbReference type="AlphaFoldDB" id="A0A1M5B8W1"/>
<dbReference type="PANTHER" id="PTHR45947:SF11">
    <property type="entry name" value="SLR1508 PROTEIN"/>
    <property type="match status" value="1"/>
</dbReference>
<dbReference type="OrthoDB" id="596635at2"/>
<proteinExistence type="predicted"/>
<evidence type="ECO:0000313" key="2">
    <source>
        <dbReference type="EMBL" id="SHF38919.1"/>
    </source>
</evidence>
<dbReference type="STRING" id="1302690.BUE76_16965"/>
<feature type="domain" description="Glycosyl transferase family 1" evidence="1">
    <location>
        <begin position="157"/>
        <end position="306"/>
    </location>
</feature>
<dbReference type="EMBL" id="FQUO01000007">
    <property type="protein sequence ID" value="SHF38919.1"/>
    <property type="molecule type" value="Genomic_DNA"/>
</dbReference>
<organism evidence="2 3">
    <name type="scientific">Cnuella takakiae</name>
    <dbReference type="NCBI Taxonomy" id="1302690"/>
    <lineage>
        <taxon>Bacteria</taxon>
        <taxon>Pseudomonadati</taxon>
        <taxon>Bacteroidota</taxon>
        <taxon>Chitinophagia</taxon>
        <taxon>Chitinophagales</taxon>
        <taxon>Chitinophagaceae</taxon>
        <taxon>Cnuella</taxon>
    </lineage>
</organism>
<dbReference type="Pfam" id="PF00534">
    <property type="entry name" value="Glycos_transf_1"/>
    <property type="match status" value="1"/>
</dbReference>
<reference evidence="2 3" key="1">
    <citation type="submission" date="2016-11" db="EMBL/GenBank/DDBJ databases">
        <authorList>
            <person name="Jaros S."/>
            <person name="Januszkiewicz K."/>
            <person name="Wedrychowicz H."/>
        </authorList>
    </citation>
    <scope>NUCLEOTIDE SEQUENCE [LARGE SCALE GENOMIC DNA]</scope>
    <source>
        <strain evidence="2 3">DSM 26897</strain>
    </source>
</reference>
<accession>A0A1M5B8W1</accession>
<dbReference type="SUPFAM" id="SSF53756">
    <property type="entry name" value="UDP-Glycosyltransferase/glycogen phosphorylase"/>
    <property type="match status" value="1"/>
</dbReference>